<feature type="transmembrane region" description="Helical" evidence="6">
    <location>
        <begin position="362"/>
        <end position="380"/>
    </location>
</feature>
<feature type="domain" description="Major facilitator superfamily (MFS) profile" evidence="7">
    <location>
        <begin position="11"/>
        <end position="461"/>
    </location>
</feature>
<feature type="transmembrane region" description="Helical" evidence="6">
    <location>
        <begin position="298"/>
        <end position="330"/>
    </location>
</feature>
<dbReference type="InterPro" id="IPR036259">
    <property type="entry name" value="MFS_trans_sf"/>
</dbReference>
<feature type="transmembrane region" description="Helical" evidence="6">
    <location>
        <begin position="401"/>
        <end position="421"/>
    </location>
</feature>
<evidence type="ECO:0000256" key="6">
    <source>
        <dbReference type="SAM" id="Phobius"/>
    </source>
</evidence>
<dbReference type="Gene3D" id="1.20.1720.10">
    <property type="entry name" value="Multidrug resistance protein D"/>
    <property type="match status" value="1"/>
</dbReference>
<dbReference type="Pfam" id="PF07690">
    <property type="entry name" value="MFS_1"/>
    <property type="match status" value="1"/>
</dbReference>
<feature type="transmembrane region" description="Helical" evidence="6">
    <location>
        <begin position="433"/>
        <end position="456"/>
    </location>
</feature>
<dbReference type="PANTHER" id="PTHR42718">
    <property type="entry name" value="MAJOR FACILITATOR SUPERFAMILY MULTIDRUG TRANSPORTER MFSC"/>
    <property type="match status" value="1"/>
</dbReference>
<dbReference type="RefSeq" id="WP_306869564.1">
    <property type="nucleotide sequence ID" value="NZ_JAUSRB010000002.1"/>
</dbReference>
<feature type="transmembrane region" description="Helical" evidence="6">
    <location>
        <begin position="162"/>
        <end position="184"/>
    </location>
</feature>
<dbReference type="PROSITE" id="PS50850">
    <property type="entry name" value="MFS"/>
    <property type="match status" value="1"/>
</dbReference>
<feature type="transmembrane region" description="Helical" evidence="6">
    <location>
        <begin position="100"/>
        <end position="122"/>
    </location>
</feature>
<dbReference type="PANTHER" id="PTHR42718:SF9">
    <property type="entry name" value="MAJOR FACILITATOR SUPERFAMILY MULTIDRUG TRANSPORTER MFSC"/>
    <property type="match status" value="1"/>
</dbReference>
<dbReference type="InterPro" id="IPR011701">
    <property type="entry name" value="MFS"/>
</dbReference>
<dbReference type="SUPFAM" id="SSF103473">
    <property type="entry name" value="MFS general substrate transporter"/>
    <property type="match status" value="2"/>
</dbReference>
<keyword evidence="3 6" id="KW-0812">Transmembrane</keyword>
<keyword evidence="5 6" id="KW-0472">Membrane</keyword>
<dbReference type="InterPro" id="IPR020846">
    <property type="entry name" value="MFS_dom"/>
</dbReference>
<dbReference type="Gene3D" id="1.20.1250.20">
    <property type="entry name" value="MFS general substrate transporter like domains"/>
    <property type="match status" value="1"/>
</dbReference>
<keyword evidence="2" id="KW-0813">Transport</keyword>
<dbReference type="EMBL" id="JAUSRB010000002">
    <property type="protein sequence ID" value="MDP9867674.1"/>
    <property type="molecule type" value="Genomic_DNA"/>
</dbReference>
<dbReference type="Proteomes" id="UP001230426">
    <property type="component" value="Unassembled WGS sequence"/>
</dbReference>
<keyword evidence="4 6" id="KW-1133">Transmembrane helix</keyword>
<feature type="transmembrane region" description="Helical" evidence="6">
    <location>
        <begin position="265"/>
        <end position="286"/>
    </location>
</feature>
<name>A0ABT9REH4_9ACTN</name>
<accession>A0ABT9REH4</accession>
<feature type="transmembrane region" description="Helical" evidence="6">
    <location>
        <begin position="47"/>
        <end position="65"/>
    </location>
</feature>
<feature type="transmembrane region" description="Helical" evidence="6">
    <location>
        <begin position="196"/>
        <end position="216"/>
    </location>
</feature>
<comment type="caution">
    <text evidence="8">The sequence shown here is derived from an EMBL/GenBank/DDBJ whole genome shotgun (WGS) entry which is preliminary data.</text>
</comment>
<evidence type="ECO:0000313" key="8">
    <source>
        <dbReference type="EMBL" id="MDP9867674.1"/>
    </source>
</evidence>
<comment type="subcellular location">
    <subcellularLocation>
        <location evidence="1">Cell membrane</location>
        <topology evidence="1">Multi-pass membrane protein</topology>
    </subcellularLocation>
</comment>
<evidence type="ECO:0000256" key="4">
    <source>
        <dbReference type="ARBA" id="ARBA00022989"/>
    </source>
</evidence>
<feature type="transmembrane region" description="Helical" evidence="6">
    <location>
        <begin position="134"/>
        <end position="156"/>
    </location>
</feature>
<proteinExistence type="predicted"/>
<evidence type="ECO:0000256" key="3">
    <source>
        <dbReference type="ARBA" id="ARBA00022692"/>
    </source>
</evidence>
<gene>
    <name evidence="8" type="ORF">J2S55_006940</name>
</gene>
<organism evidence="8 9">
    <name type="scientific">Streptosporangium brasiliense</name>
    <dbReference type="NCBI Taxonomy" id="47480"/>
    <lineage>
        <taxon>Bacteria</taxon>
        <taxon>Bacillati</taxon>
        <taxon>Actinomycetota</taxon>
        <taxon>Actinomycetes</taxon>
        <taxon>Streptosporangiales</taxon>
        <taxon>Streptosporangiaceae</taxon>
        <taxon>Streptosporangium</taxon>
    </lineage>
</organism>
<evidence type="ECO:0000256" key="1">
    <source>
        <dbReference type="ARBA" id="ARBA00004651"/>
    </source>
</evidence>
<evidence type="ECO:0000313" key="9">
    <source>
        <dbReference type="Proteomes" id="UP001230426"/>
    </source>
</evidence>
<evidence type="ECO:0000259" key="7">
    <source>
        <dbReference type="PROSITE" id="PS50850"/>
    </source>
</evidence>
<evidence type="ECO:0000256" key="5">
    <source>
        <dbReference type="ARBA" id="ARBA00023136"/>
    </source>
</evidence>
<feature type="transmembrane region" description="Helical" evidence="6">
    <location>
        <begin position="222"/>
        <end position="244"/>
    </location>
</feature>
<protein>
    <submittedName>
        <fullName evidence="8">MFS family permease</fullName>
    </submittedName>
</protein>
<feature type="transmembrane region" description="Helical" evidence="6">
    <location>
        <begin position="77"/>
        <end position="94"/>
    </location>
</feature>
<evidence type="ECO:0000256" key="2">
    <source>
        <dbReference type="ARBA" id="ARBA00022448"/>
    </source>
</evidence>
<keyword evidence="9" id="KW-1185">Reference proteome</keyword>
<feature type="transmembrane region" description="Helical" evidence="6">
    <location>
        <begin position="337"/>
        <end position="356"/>
    </location>
</feature>
<reference evidence="8 9" key="1">
    <citation type="submission" date="2023-07" db="EMBL/GenBank/DDBJ databases">
        <title>Sequencing the genomes of 1000 actinobacteria strains.</title>
        <authorList>
            <person name="Klenk H.-P."/>
        </authorList>
    </citation>
    <scope>NUCLEOTIDE SEQUENCE [LARGE SCALE GENOMIC DNA]</scope>
    <source>
        <strain evidence="8 9">DSM 44109</strain>
    </source>
</reference>
<sequence>MTLTARRSGGLLAAMLCAMTVQPIAQTMVVPILPSLAGEFAVSASDVSWVMTANLLAAAVLTPILGRLGDLHGRRRLLLLSLLGTVAGSVLAVSTHSFALLLVARALHGIGGGVLPLAFGVIRAELPPERAARGMAMVSTSMGIGSGLGVVAAGLLMEWWDYRAVFWLLLVLGLLAAAAVALSVPADRGTDREGGGTSPLAAVTLAVWLCALLVAVSQGNGWGWTGTRVLGLLSVAAVVCALWLRVESRTRHPLIDLRMLARPTVALTNLAATLTGFGMYGAYIVMTSFAQVPQEYGFGFSATVLIAGLMLLPNSAGNLAAGTLAAALIARRGPRTPLVLGGLLGAAAMAFLTVRHGSAVDLYLAGGVFGLGTGLAFAAIPVYVNSAVPPGQTAVANGTNAVLRTIGAAAGSAVTGAVLAGDTVAGTASPTLHAYQAAFMITAAGFLAAAAVPFAIRSRPVPVHEEIS</sequence>